<dbReference type="AlphaFoldDB" id="A0A7W3LT21"/>
<gene>
    <name evidence="1" type="ORF">HNR61_005446</name>
</gene>
<protein>
    <submittedName>
        <fullName evidence="1">Uncharacterized protein</fullName>
    </submittedName>
</protein>
<organism evidence="1 2">
    <name type="scientific">Actinomadura namibiensis</name>
    <dbReference type="NCBI Taxonomy" id="182080"/>
    <lineage>
        <taxon>Bacteria</taxon>
        <taxon>Bacillati</taxon>
        <taxon>Actinomycetota</taxon>
        <taxon>Actinomycetes</taxon>
        <taxon>Streptosporangiales</taxon>
        <taxon>Thermomonosporaceae</taxon>
        <taxon>Actinomadura</taxon>
    </lineage>
</organism>
<comment type="caution">
    <text evidence="1">The sequence shown here is derived from an EMBL/GenBank/DDBJ whole genome shotgun (WGS) entry which is preliminary data.</text>
</comment>
<reference evidence="1 2" key="1">
    <citation type="submission" date="2020-08" db="EMBL/GenBank/DDBJ databases">
        <title>Genomic Encyclopedia of Type Strains, Phase IV (KMG-IV): sequencing the most valuable type-strain genomes for metagenomic binning, comparative biology and taxonomic classification.</title>
        <authorList>
            <person name="Goeker M."/>
        </authorList>
    </citation>
    <scope>NUCLEOTIDE SEQUENCE [LARGE SCALE GENOMIC DNA]</scope>
    <source>
        <strain evidence="1 2">DSM 44197</strain>
    </source>
</reference>
<dbReference type="EMBL" id="JACJIA010000007">
    <property type="protein sequence ID" value="MBA8953793.1"/>
    <property type="molecule type" value="Genomic_DNA"/>
</dbReference>
<name>A0A7W3LT21_ACTNM</name>
<accession>A0A7W3LT21</accession>
<dbReference type="RefSeq" id="WP_281400582.1">
    <property type="nucleotide sequence ID" value="NZ_BAAALP010000117.1"/>
</dbReference>
<evidence type="ECO:0000313" key="2">
    <source>
        <dbReference type="Proteomes" id="UP000572680"/>
    </source>
</evidence>
<dbReference type="Proteomes" id="UP000572680">
    <property type="component" value="Unassembled WGS sequence"/>
</dbReference>
<sequence length="43" mass="4689">MQQITEHLFGRDTRLVSAGADIHAARLTERWNTAGGNPNGRAV</sequence>
<evidence type="ECO:0000313" key="1">
    <source>
        <dbReference type="EMBL" id="MBA8953793.1"/>
    </source>
</evidence>
<keyword evidence="2" id="KW-1185">Reference proteome</keyword>
<proteinExistence type="predicted"/>